<proteinExistence type="inferred from homology"/>
<name>Q98A11_RHILO</name>
<feature type="domain" description="Piwi" evidence="3">
    <location>
        <begin position="217"/>
        <end position="494"/>
    </location>
</feature>
<dbReference type="SUPFAM" id="SSF53098">
    <property type="entry name" value="Ribonuclease H-like"/>
    <property type="match status" value="1"/>
</dbReference>
<dbReference type="HOGENOM" id="CLU_031104_1_0_5"/>
<dbReference type="InterPro" id="IPR003165">
    <property type="entry name" value="Piwi"/>
</dbReference>
<dbReference type="Gene3D" id="3.30.420.10">
    <property type="entry name" value="Ribonuclease H-like superfamily/Ribonuclease H"/>
    <property type="match status" value="1"/>
</dbReference>
<dbReference type="AlphaFoldDB" id="Q98A11"/>
<dbReference type="CDD" id="cd04659">
    <property type="entry name" value="Piwi_piwi-like_ProArk"/>
    <property type="match status" value="1"/>
</dbReference>
<evidence type="ECO:0000313" key="4">
    <source>
        <dbReference type="EMBL" id="BAB52533.1"/>
    </source>
</evidence>
<evidence type="ECO:0000256" key="2">
    <source>
        <dbReference type="ARBA" id="ARBA00035032"/>
    </source>
</evidence>
<dbReference type="Proteomes" id="UP000000552">
    <property type="component" value="Chromosome"/>
</dbReference>
<evidence type="ECO:0000313" key="5">
    <source>
        <dbReference type="Proteomes" id="UP000000552"/>
    </source>
</evidence>
<dbReference type="eggNOG" id="COG1431">
    <property type="taxonomic scope" value="Bacteria"/>
</dbReference>
<dbReference type="EMBL" id="BA000012">
    <property type="protein sequence ID" value="BAB52533.1"/>
    <property type="molecule type" value="Genomic_DNA"/>
</dbReference>
<accession>Q98A11</accession>
<gene>
    <name evidence="4" type="ordered locus">mlr6204</name>
</gene>
<protein>
    <recommendedName>
        <fullName evidence="2">Protein argonaute</fullName>
    </recommendedName>
</protein>
<dbReference type="GO" id="GO:0003676">
    <property type="term" value="F:nucleic acid binding"/>
    <property type="evidence" value="ECO:0007669"/>
    <property type="project" value="InterPro"/>
</dbReference>
<comment type="similarity">
    <text evidence="1">Belongs to the argonaute family. Long pAgo subfamily.</text>
</comment>
<dbReference type="InterPro" id="IPR012337">
    <property type="entry name" value="RNaseH-like_sf"/>
</dbReference>
<dbReference type="KEGG" id="mlo:mlr6204"/>
<evidence type="ECO:0000256" key="1">
    <source>
        <dbReference type="ARBA" id="ARBA00035012"/>
    </source>
</evidence>
<reference evidence="4 5" key="1">
    <citation type="journal article" date="2000" name="DNA Res.">
        <title>Complete genome structure of the nitrogen-fixing symbiotic bacterium Mesorhizobium loti.</title>
        <authorList>
            <person name="Kaneko T."/>
            <person name="Nakamura Y."/>
            <person name="Sato S."/>
            <person name="Asamizu E."/>
            <person name="Kato T."/>
            <person name="Sasamoto S."/>
            <person name="Watanabe A."/>
            <person name="Idesawa K."/>
            <person name="Ishikawa A."/>
            <person name="Kawashima K."/>
            <person name="Kimura T."/>
            <person name="Kishida Y."/>
            <person name="Kiyokawa C."/>
            <person name="Kohara M."/>
            <person name="Matsumoto M."/>
            <person name="Matsuno A."/>
            <person name="Mochizuki Y."/>
            <person name="Nakayama S."/>
            <person name="Nakazaki N."/>
            <person name="Shimpo S."/>
            <person name="Sugimoto M."/>
            <person name="Takeuchi C."/>
            <person name="Yamada M."/>
            <person name="Tabata S."/>
        </authorList>
    </citation>
    <scope>NUCLEOTIDE SEQUENCE [LARGE SCALE GENOMIC DNA]</scope>
    <source>
        <strain evidence="5">LMG 29417 / CECT 9101 / MAFF 303099</strain>
    </source>
</reference>
<dbReference type="SMART" id="SM00950">
    <property type="entry name" value="Piwi"/>
    <property type="match status" value="1"/>
</dbReference>
<sequence>MGDAEEVERGRRSQPRAAEVRMKFETKIFDEPLLEFGNQHYHPDPRLGLFEAGPLQTPLGDVINIAVVGSAKTVKDSRDFLQAAAVGFAGKSEKHPNLHPPFPGLGNQNPFRCRFEIPDGAVTAIPQARIERIRKEPHHGKAVEMAVDEIIEQLQTIDEGSSRPDVAIIALPVELIERVWNAKVDSDATLEEEDSSGSDAPNFRGMLKAKAMHFRFPIQIVWEDVLDERAVIPLKIKESSARQIQDQASRTWNLLTTLYYKGSGRVPWRRAPQEGEFSACYIGVSFYREAGGQQLFTSAAQMFDERGRGFILKGKGAQTESRGRHPYLTQDDAKTLIADALAAYKKHHMNYPARVIVLKTSRFRDEEADGIFEALDEVGTELRDLVWVQESSFVKVFRDGNYPVMRGTFVKLDGKGLLYTNGSIPYYGTYPGMYDPKPLLICPYKTSDSTVAQIANEIFGLTKINWNSTQMNQKLPIPIRAARKVGEVLKYITDEKVSSDYRRYI</sequence>
<organism evidence="4 5">
    <name type="scientific">Mesorhizobium japonicum (strain LMG 29417 / CECT 9101 / MAFF 303099)</name>
    <name type="common">Mesorhizobium loti (strain MAFF 303099)</name>
    <dbReference type="NCBI Taxonomy" id="266835"/>
    <lineage>
        <taxon>Bacteria</taxon>
        <taxon>Pseudomonadati</taxon>
        <taxon>Pseudomonadota</taxon>
        <taxon>Alphaproteobacteria</taxon>
        <taxon>Hyphomicrobiales</taxon>
        <taxon>Phyllobacteriaceae</taxon>
        <taxon>Mesorhizobium</taxon>
    </lineage>
</organism>
<dbReference type="InterPro" id="IPR036397">
    <property type="entry name" value="RNaseH_sf"/>
</dbReference>
<evidence type="ECO:0000259" key="3">
    <source>
        <dbReference type="SMART" id="SM00950"/>
    </source>
</evidence>